<organism evidence="1 2">
    <name type="scientific">Olea europaea subsp. europaea</name>
    <dbReference type="NCBI Taxonomy" id="158383"/>
    <lineage>
        <taxon>Eukaryota</taxon>
        <taxon>Viridiplantae</taxon>
        <taxon>Streptophyta</taxon>
        <taxon>Embryophyta</taxon>
        <taxon>Tracheophyta</taxon>
        <taxon>Spermatophyta</taxon>
        <taxon>Magnoliopsida</taxon>
        <taxon>eudicotyledons</taxon>
        <taxon>Gunneridae</taxon>
        <taxon>Pentapetalae</taxon>
        <taxon>asterids</taxon>
        <taxon>lamiids</taxon>
        <taxon>Lamiales</taxon>
        <taxon>Oleaceae</taxon>
        <taxon>Oleeae</taxon>
        <taxon>Olea</taxon>
    </lineage>
</organism>
<protein>
    <submittedName>
        <fullName evidence="1">Uncharacterized protein</fullName>
    </submittedName>
</protein>
<evidence type="ECO:0000313" key="2">
    <source>
        <dbReference type="Proteomes" id="UP000594638"/>
    </source>
</evidence>
<dbReference type="EMBL" id="CACTIH010001956">
    <property type="protein sequence ID" value="CAA2969946.1"/>
    <property type="molecule type" value="Genomic_DNA"/>
</dbReference>
<reference evidence="1 2" key="1">
    <citation type="submission" date="2019-12" db="EMBL/GenBank/DDBJ databases">
        <authorList>
            <person name="Alioto T."/>
            <person name="Alioto T."/>
            <person name="Gomez Garrido J."/>
        </authorList>
    </citation>
    <scope>NUCLEOTIDE SEQUENCE [LARGE SCALE GENOMIC DNA]</scope>
</reference>
<comment type="caution">
    <text evidence="1">The sequence shown here is derived from an EMBL/GenBank/DDBJ whole genome shotgun (WGS) entry which is preliminary data.</text>
</comment>
<keyword evidence="2" id="KW-1185">Reference proteome</keyword>
<dbReference type="AlphaFoldDB" id="A0A8S0QVA3"/>
<dbReference type="Gramene" id="OE9A069751T1">
    <property type="protein sequence ID" value="OE9A069751C1"/>
    <property type="gene ID" value="OE9A069751"/>
</dbReference>
<accession>A0A8S0QVA3</accession>
<gene>
    <name evidence="1" type="ORF">OLEA9_A069751</name>
</gene>
<sequence length="112" mass="12303">MSNVYQVENFKGVENELASNLAGGDTLTGWRSWNPVVVEEINFPRLDTGYDAGTVVEPTWVGNDARKTWRSVSLWNSSNSIGTSSDYEATVVEGAVKMVGREIRLMESQAAT</sequence>
<name>A0A8S0QVA3_OLEEU</name>
<evidence type="ECO:0000313" key="1">
    <source>
        <dbReference type="EMBL" id="CAA2969946.1"/>
    </source>
</evidence>
<proteinExistence type="predicted"/>
<dbReference type="Proteomes" id="UP000594638">
    <property type="component" value="Unassembled WGS sequence"/>
</dbReference>